<dbReference type="AlphaFoldDB" id="A0A8K0KDK8"/>
<dbReference type="SUPFAM" id="SSF89796">
    <property type="entry name" value="CoA-transferase family III (CaiB/BaiF)"/>
    <property type="match status" value="1"/>
</dbReference>
<dbReference type="InterPro" id="IPR003673">
    <property type="entry name" value="CoA-Trfase_fam_III"/>
</dbReference>
<dbReference type="GO" id="GO:0008111">
    <property type="term" value="F:alpha-methylacyl-CoA racemase activity"/>
    <property type="evidence" value="ECO:0007669"/>
    <property type="project" value="TreeGrafter"/>
</dbReference>
<evidence type="ECO:0000313" key="3">
    <source>
        <dbReference type="EMBL" id="KAG8233274.1"/>
    </source>
</evidence>
<dbReference type="Pfam" id="PF02515">
    <property type="entry name" value="CoA_transf_3"/>
    <property type="match status" value="1"/>
</dbReference>
<dbReference type="InterPro" id="IPR050509">
    <property type="entry name" value="CoA-transferase_III"/>
</dbReference>
<dbReference type="GO" id="GO:0008206">
    <property type="term" value="P:bile acid metabolic process"/>
    <property type="evidence" value="ECO:0007669"/>
    <property type="project" value="TreeGrafter"/>
</dbReference>
<dbReference type="PANTHER" id="PTHR48228:SF5">
    <property type="entry name" value="ALPHA-METHYLACYL-COA RACEMASE"/>
    <property type="match status" value="1"/>
</dbReference>
<dbReference type="InterPro" id="IPR044855">
    <property type="entry name" value="CoA-Trfase_III_dom3_sf"/>
</dbReference>
<proteinExistence type="inferred from homology"/>
<comment type="caution">
    <text evidence="3">The sequence shown here is derived from an EMBL/GenBank/DDBJ whole genome shotgun (WGS) entry which is preliminary data.</text>
</comment>
<keyword evidence="4" id="KW-1185">Reference proteome</keyword>
<organism evidence="3 4">
    <name type="scientific">Ladona fulva</name>
    <name type="common">Scarce chaser dragonfly</name>
    <name type="synonym">Libellula fulva</name>
    <dbReference type="NCBI Taxonomy" id="123851"/>
    <lineage>
        <taxon>Eukaryota</taxon>
        <taxon>Metazoa</taxon>
        <taxon>Ecdysozoa</taxon>
        <taxon>Arthropoda</taxon>
        <taxon>Hexapoda</taxon>
        <taxon>Insecta</taxon>
        <taxon>Pterygota</taxon>
        <taxon>Palaeoptera</taxon>
        <taxon>Odonata</taxon>
        <taxon>Epiprocta</taxon>
        <taxon>Anisoptera</taxon>
        <taxon>Libelluloidea</taxon>
        <taxon>Libellulidae</taxon>
        <taxon>Ladona</taxon>
    </lineage>
</organism>
<dbReference type="EMBL" id="KZ308701">
    <property type="protein sequence ID" value="KAG8233274.1"/>
    <property type="molecule type" value="Genomic_DNA"/>
</dbReference>
<comment type="similarity">
    <text evidence="1">Belongs to the CoA-transferase III family.</text>
</comment>
<dbReference type="Gene3D" id="3.30.1540.10">
    <property type="entry name" value="formyl-coa transferase, domain 3"/>
    <property type="match status" value="1"/>
</dbReference>
<feature type="region of interest" description="Disordered" evidence="2">
    <location>
        <begin position="323"/>
        <end position="359"/>
    </location>
</feature>
<accession>A0A8K0KDK8</accession>
<name>A0A8K0KDK8_LADFU</name>
<dbReference type="OrthoDB" id="16747at2759"/>
<dbReference type="PANTHER" id="PTHR48228">
    <property type="entry name" value="SUCCINYL-COA--D-CITRAMALATE COA-TRANSFERASE"/>
    <property type="match status" value="1"/>
</dbReference>
<evidence type="ECO:0000256" key="1">
    <source>
        <dbReference type="ARBA" id="ARBA00008383"/>
    </source>
</evidence>
<dbReference type="InterPro" id="IPR023606">
    <property type="entry name" value="CoA-Trfase_III_dom_1_sf"/>
</dbReference>
<reference evidence="3" key="2">
    <citation type="submission" date="2017-10" db="EMBL/GenBank/DDBJ databases">
        <title>Ladona fulva Genome sequencing and assembly.</title>
        <authorList>
            <person name="Murali S."/>
            <person name="Richards S."/>
            <person name="Bandaranaike D."/>
            <person name="Bellair M."/>
            <person name="Blankenburg K."/>
            <person name="Chao H."/>
            <person name="Dinh H."/>
            <person name="Doddapaneni H."/>
            <person name="Dugan-Rocha S."/>
            <person name="Elkadiri S."/>
            <person name="Gnanaolivu R."/>
            <person name="Hernandez B."/>
            <person name="Skinner E."/>
            <person name="Javaid M."/>
            <person name="Lee S."/>
            <person name="Li M."/>
            <person name="Ming W."/>
            <person name="Munidasa M."/>
            <person name="Muniz J."/>
            <person name="Nguyen L."/>
            <person name="Hughes D."/>
            <person name="Osuji N."/>
            <person name="Pu L.-L."/>
            <person name="Puazo M."/>
            <person name="Qu C."/>
            <person name="Quiroz J."/>
            <person name="Raj R."/>
            <person name="Weissenberger G."/>
            <person name="Xin Y."/>
            <person name="Zou X."/>
            <person name="Han Y."/>
            <person name="Worley K."/>
            <person name="Muzny D."/>
            <person name="Gibbs R."/>
        </authorList>
    </citation>
    <scope>NUCLEOTIDE SEQUENCE</scope>
    <source>
        <strain evidence="3">Sampled in the wild</strain>
    </source>
</reference>
<gene>
    <name evidence="3" type="ORF">J437_LFUL013838</name>
</gene>
<sequence>MALQGIRVIELAGLAPAPFCGMILADFGASVIRVDKAGSSTSLDCLGHGKRSISLNLKHPEGMKVLKKMCKNSDVLIEPFRKGVMEKLGLGPNVLMKDNPNLIYARLTGFGQTGPYSSMAGHDINYVAVSGALSMLGRKNEKPTPPINLLADFAGGGLMCAFGIVLALINRERNSAKHGKGKGQVIDASMVEGAAYVSSWLFRSRQKLPIWGNPRGQNVLDSGSHFYDTYETKDGGHVAVGALEPQFYDRLLQMVKLSHEDLPQMGVDPDECKRILSEVFLKKTRDEWAAEFDGTDACVTPVLLPEEVGSHHHNAERNSFFQTSQGKGEWVPHPAPRLSETPGVSQASLHKESVEPGKHSTEILKELGYADEEISSLAKEGVVTLGGKKVSKL</sequence>
<feature type="compositionally biased region" description="Basic and acidic residues" evidence="2">
    <location>
        <begin position="349"/>
        <end position="359"/>
    </location>
</feature>
<reference evidence="3" key="1">
    <citation type="submission" date="2013-04" db="EMBL/GenBank/DDBJ databases">
        <authorList>
            <person name="Qu J."/>
            <person name="Murali S.C."/>
            <person name="Bandaranaike D."/>
            <person name="Bellair M."/>
            <person name="Blankenburg K."/>
            <person name="Chao H."/>
            <person name="Dinh H."/>
            <person name="Doddapaneni H."/>
            <person name="Downs B."/>
            <person name="Dugan-Rocha S."/>
            <person name="Elkadiri S."/>
            <person name="Gnanaolivu R.D."/>
            <person name="Hernandez B."/>
            <person name="Javaid M."/>
            <person name="Jayaseelan J.C."/>
            <person name="Lee S."/>
            <person name="Li M."/>
            <person name="Ming W."/>
            <person name="Munidasa M."/>
            <person name="Muniz J."/>
            <person name="Nguyen L."/>
            <person name="Ongeri F."/>
            <person name="Osuji N."/>
            <person name="Pu L.-L."/>
            <person name="Puazo M."/>
            <person name="Qu C."/>
            <person name="Quiroz J."/>
            <person name="Raj R."/>
            <person name="Weissenberger G."/>
            <person name="Xin Y."/>
            <person name="Zou X."/>
            <person name="Han Y."/>
            <person name="Richards S."/>
            <person name="Worley K."/>
            <person name="Muzny D."/>
            <person name="Gibbs R."/>
        </authorList>
    </citation>
    <scope>NUCLEOTIDE SEQUENCE</scope>
    <source>
        <strain evidence="3">Sampled in the wild</strain>
    </source>
</reference>
<evidence type="ECO:0008006" key="5">
    <source>
        <dbReference type="Google" id="ProtNLM"/>
    </source>
</evidence>
<dbReference type="GO" id="GO:0005739">
    <property type="term" value="C:mitochondrion"/>
    <property type="evidence" value="ECO:0007669"/>
    <property type="project" value="TreeGrafter"/>
</dbReference>
<protein>
    <recommendedName>
        <fullName evidence="5">Alpha-methylacyl-CoA racemase</fullName>
    </recommendedName>
</protein>
<dbReference type="Gene3D" id="3.40.50.10540">
    <property type="entry name" value="Crotonobetainyl-coa:carnitine coa-transferase, domain 1"/>
    <property type="match status" value="1"/>
</dbReference>
<evidence type="ECO:0000256" key="2">
    <source>
        <dbReference type="SAM" id="MobiDB-lite"/>
    </source>
</evidence>
<evidence type="ECO:0000313" key="4">
    <source>
        <dbReference type="Proteomes" id="UP000792457"/>
    </source>
</evidence>
<dbReference type="Proteomes" id="UP000792457">
    <property type="component" value="Unassembled WGS sequence"/>
</dbReference>